<dbReference type="EMBL" id="CP040852">
    <property type="protein sequence ID" value="QIA89663.1"/>
    <property type="molecule type" value="Genomic_DNA"/>
</dbReference>
<gene>
    <name evidence="1" type="ORF">FEE40_05440</name>
    <name evidence="2" type="ORF">FEE40_05520</name>
    <name evidence="3" type="ORF">FEE40_05605</name>
</gene>
<name>A0A4S2EF11_9LACO</name>
<dbReference type="RefSeq" id="WP_135997779.1">
    <property type="nucleotide sequence ID" value="NZ_CP040852.1"/>
</dbReference>
<accession>A0A4S2EF11</accession>
<protein>
    <recommendedName>
        <fullName evidence="5">Pathogenicity island protein</fullName>
    </recommendedName>
</protein>
<organism evidence="2 4">
    <name type="scientific">Ligilactobacillus murinus</name>
    <dbReference type="NCBI Taxonomy" id="1622"/>
    <lineage>
        <taxon>Bacteria</taxon>
        <taxon>Bacillati</taxon>
        <taxon>Bacillota</taxon>
        <taxon>Bacilli</taxon>
        <taxon>Lactobacillales</taxon>
        <taxon>Lactobacillaceae</taxon>
        <taxon>Ligilactobacillus</taxon>
    </lineage>
</organism>
<evidence type="ECO:0000313" key="4">
    <source>
        <dbReference type="Proteomes" id="UP000463931"/>
    </source>
</evidence>
<evidence type="ECO:0000313" key="1">
    <source>
        <dbReference type="EMBL" id="QIA89648.1"/>
    </source>
</evidence>
<evidence type="ECO:0000313" key="2">
    <source>
        <dbReference type="EMBL" id="QIA89663.1"/>
    </source>
</evidence>
<dbReference type="EMBL" id="CP040852">
    <property type="protein sequence ID" value="QIA89679.1"/>
    <property type="molecule type" value="Genomic_DNA"/>
</dbReference>
<dbReference type="AlphaFoldDB" id="A0A4S2EF11"/>
<sequence length="129" mass="15404">MKKNQTREKIDEIKEIILDYLSYRHVMNFAEIELIFDLFGIDWQGDQIIGKTKQNIVFWQGWNKETTKAFYELFNDHKIFIIPTKKALPVYDEFEIKPLIPITHDPKAYYNDLHWLPSLILDEVSTGIK</sequence>
<reference evidence="2 4" key="1">
    <citation type="journal article" date="2019" name="Nat. Med.">
        <title>Preventing dysbiosis of the neonatal mouse intestinal microbiome protects against late-onset sepsis.</title>
        <authorList>
            <person name="Singer J.R."/>
            <person name="Blosser E.G."/>
            <person name="Zindl C.L."/>
            <person name="Silberger D.J."/>
            <person name="Conlan S."/>
            <person name="Laufer V.A."/>
            <person name="DiToro D."/>
            <person name="Deming C."/>
            <person name="Kumar R."/>
            <person name="Morrow C.D."/>
            <person name="Segre J.A."/>
            <person name="Gray M.J."/>
            <person name="Randolph D.A."/>
            <person name="Weaver C.T."/>
        </authorList>
    </citation>
    <scope>NUCLEOTIDE SEQUENCE [LARGE SCALE GENOMIC DNA]</scope>
    <source>
        <strain evidence="2 4">V10</strain>
    </source>
</reference>
<evidence type="ECO:0008006" key="5">
    <source>
        <dbReference type="Google" id="ProtNLM"/>
    </source>
</evidence>
<evidence type="ECO:0000313" key="3">
    <source>
        <dbReference type="EMBL" id="QIA89679.1"/>
    </source>
</evidence>
<proteinExistence type="predicted"/>
<dbReference type="Proteomes" id="UP000463931">
    <property type="component" value="Chromosome"/>
</dbReference>
<dbReference type="EMBL" id="CP040852">
    <property type="protein sequence ID" value="QIA89648.1"/>
    <property type="molecule type" value="Genomic_DNA"/>
</dbReference>